<accession>A0A5C3MK30</accession>
<dbReference type="EMBL" id="ML213537">
    <property type="protein sequence ID" value="TFK45772.1"/>
    <property type="molecule type" value="Genomic_DNA"/>
</dbReference>
<dbReference type="SUPFAM" id="SSF51197">
    <property type="entry name" value="Clavaminate synthase-like"/>
    <property type="match status" value="1"/>
</dbReference>
<evidence type="ECO:0000313" key="2">
    <source>
        <dbReference type="Proteomes" id="UP000305948"/>
    </source>
</evidence>
<proteinExistence type="predicted"/>
<evidence type="ECO:0000313" key="1">
    <source>
        <dbReference type="EMBL" id="TFK45772.1"/>
    </source>
</evidence>
<keyword evidence="2" id="KW-1185">Reference proteome</keyword>
<organism evidence="1 2">
    <name type="scientific">Heliocybe sulcata</name>
    <dbReference type="NCBI Taxonomy" id="5364"/>
    <lineage>
        <taxon>Eukaryota</taxon>
        <taxon>Fungi</taxon>
        <taxon>Dikarya</taxon>
        <taxon>Basidiomycota</taxon>
        <taxon>Agaricomycotina</taxon>
        <taxon>Agaricomycetes</taxon>
        <taxon>Gloeophyllales</taxon>
        <taxon>Gloeophyllaceae</taxon>
        <taxon>Heliocybe</taxon>
    </lineage>
</organism>
<name>A0A5C3MK30_9AGAM</name>
<evidence type="ECO:0008006" key="3">
    <source>
        <dbReference type="Google" id="ProtNLM"/>
    </source>
</evidence>
<dbReference type="OrthoDB" id="406156at2759"/>
<reference evidence="1 2" key="1">
    <citation type="journal article" date="2019" name="Nat. Ecol. Evol.">
        <title>Megaphylogeny resolves global patterns of mushroom evolution.</title>
        <authorList>
            <person name="Varga T."/>
            <person name="Krizsan K."/>
            <person name="Foldi C."/>
            <person name="Dima B."/>
            <person name="Sanchez-Garcia M."/>
            <person name="Sanchez-Ramirez S."/>
            <person name="Szollosi G.J."/>
            <person name="Szarkandi J.G."/>
            <person name="Papp V."/>
            <person name="Albert L."/>
            <person name="Andreopoulos W."/>
            <person name="Angelini C."/>
            <person name="Antonin V."/>
            <person name="Barry K.W."/>
            <person name="Bougher N.L."/>
            <person name="Buchanan P."/>
            <person name="Buyck B."/>
            <person name="Bense V."/>
            <person name="Catcheside P."/>
            <person name="Chovatia M."/>
            <person name="Cooper J."/>
            <person name="Damon W."/>
            <person name="Desjardin D."/>
            <person name="Finy P."/>
            <person name="Geml J."/>
            <person name="Haridas S."/>
            <person name="Hughes K."/>
            <person name="Justo A."/>
            <person name="Karasinski D."/>
            <person name="Kautmanova I."/>
            <person name="Kiss B."/>
            <person name="Kocsube S."/>
            <person name="Kotiranta H."/>
            <person name="LaButti K.M."/>
            <person name="Lechner B.E."/>
            <person name="Liimatainen K."/>
            <person name="Lipzen A."/>
            <person name="Lukacs Z."/>
            <person name="Mihaltcheva S."/>
            <person name="Morgado L.N."/>
            <person name="Niskanen T."/>
            <person name="Noordeloos M.E."/>
            <person name="Ohm R.A."/>
            <person name="Ortiz-Santana B."/>
            <person name="Ovrebo C."/>
            <person name="Racz N."/>
            <person name="Riley R."/>
            <person name="Savchenko A."/>
            <person name="Shiryaev A."/>
            <person name="Soop K."/>
            <person name="Spirin V."/>
            <person name="Szebenyi C."/>
            <person name="Tomsovsky M."/>
            <person name="Tulloss R.E."/>
            <person name="Uehling J."/>
            <person name="Grigoriev I.V."/>
            <person name="Vagvolgyi C."/>
            <person name="Papp T."/>
            <person name="Martin F.M."/>
            <person name="Miettinen O."/>
            <person name="Hibbett D.S."/>
            <person name="Nagy L.G."/>
        </authorList>
    </citation>
    <scope>NUCLEOTIDE SEQUENCE [LARGE SCALE GENOMIC DNA]</scope>
    <source>
        <strain evidence="1 2">OMC1185</strain>
    </source>
</reference>
<gene>
    <name evidence="1" type="ORF">OE88DRAFT_1740037</name>
</gene>
<protein>
    <recommendedName>
        <fullName evidence="3">Non-haem dioxygenase N-terminal domain-containing protein</fullName>
    </recommendedName>
</protein>
<dbReference type="AlphaFoldDB" id="A0A5C3MK30"/>
<dbReference type="Proteomes" id="UP000305948">
    <property type="component" value="Unassembled WGS sequence"/>
</dbReference>
<sequence>MSTQGLLHVDPYTPVPRPIEQLEYADLPIVDLVGPAQSVRAMVIRELIRDTVKTSGFMYVMNHGHTPAQVPFSLFEMMIQF</sequence>